<dbReference type="InterPro" id="IPR036582">
    <property type="entry name" value="Mao_N_sf"/>
</dbReference>
<accession>A0A0S6UCA3</accession>
<gene>
    <name evidence="2" type="ORF">MTY_2083</name>
</gene>
<evidence type="ECO:0000259" key="1">
    <source>
        <dbReference type="Pfam" id="PF07833"/>
    </source>
</evidence>
<dbReference type="EMBL" id="DF238840">
    <property type="protein sequence ID" value="GAF26743.1"/>
    <property type="molecule type" value="Genomic_DNA"/>
</dbReference>
<feature type="domain" description="Copper amine oxidase-like N-terminal" evidence="1">
    <location>
        <begin position="44"/>
        <end position="170"/>
    </location>
</feature>
<protein>
    <submittedName>
        <fullName evidence="2">Copper amine oxidase-like</fullName>
    </submittedName>
</protein>
<dbReference type="Pfam" id="PF07833">
    <property type="entry name" value="Cu_amine_oxidN1"/>
    <property type="match status" value="1"/>
</dbReference>
<dbReference type="Gene3D" id="3.30.457.10">
    <property type="entry name" value="Copper amine oxidase-like, N-terminal domain"/>
    <property type="match status" value="2"/>
</dbReference>
<organism evidence="2">
    <name type="scientific">Moorella thermoacetica Y72</name>
    <dbReference type="NCBI Taxonomy" id="1325331"/>
    <lineage>
        <taxon>Bacteria</taxon>
        <taxon>Bacillati</taxon>
        <taxon>Bacillota</taxon>
        <taxon>Clostridia</taxon>
        <taxon>Neomoorellales</taxon>
        <taxon>Neomoorellaceae</taxon>
        <taxon>Neomoorella</taxon>
    </lineage>
</organism>
<evidence type="ECO:0000313" key="2">
    <source>
        <dbReference type="EMBL" id="GAF26743.1"/>
    </source>
</evidence>
<dbReference type="Proteomes" id="UP000063718">
    <property type="component" value="Unassembled WGS sequence"/>
</dbReference>
<name>A0A0S6UCA3_NEOTH</name>
<reference evidence="2" key="1">
    <citation type="journal article" date="2014" name="Gene">
        <title>Genome-guided analysis of transformation efficiency and carbon dioxide assimilation by Moorella thermoacetica Y72.</title>
        <authorList>
            <person name="Tsukahara K."/>
            <person name="Kita A."/>
            <person name="Nakashimada Y."/>
            <person name="Hoshino T."/>
            <person name="Murakami K."/>
        </authorList>
    </citation>
    <scope>NUCLEOTIDE SEQUENCE [LARGE SCALE GENOMIC DNA]</scope>
    <source>
        <strain evidence="2">Y72</strain>
    </source>
</reference>
<dbReference type="InterPro" id="IPR012854">
    <property type="entry name" value="Cu_amine_oxidase-like_N"/>
</dbReference>
<sequence>MQGEAFMRRITIILIIALLTVFTLPAYAAGEFKASFTVGQNFYTVNNQKIVMDAVPFVRENRTYIPVRYLANALGIDANHISWNEVSGTVTLKDATGTSSVEISMRVNHRDLTTVTQNGANNSLRAVARTETMDVAPLLINGRVYLPARYVAEALGYTVTWDPDTQTVYIMPGGVSITPGETFPAPSDQYLNKGYIWVYDGLQYSWQVAQPRSLSNYNQSLEKTIAGWNDLSVYEQVLARENMPAEIAQFLDAVLNAPPGDLRPWIKEKLNLEYTASLARELEGMAGSEGYDRFHRAEFILSFVQSLPYIYTPLPRLAGETLIKGGDCKSKSILLASLLHNLGYQTILLEFPPEEFADNIGHEAVAIAFNRDELPPGRNLFAFDYNGRSYYYAETTATGWGLGEMPELLQNKKAAIFPLDF</sequence>
<dbReference type="SUPFAM" id="SSF55383">
    <property type="entry name" value="Copper amine oxidase, domain N"/>
    <property type="match status" value="2"/>
</dbReference>
<proteinExistence type="predicted"/>
<dbReference type="AlphaFoldDB" id="A0A0S6UCA3"/>